<gene>
    <name evidence="1" type="ORF">L201_006433</name>
</gene>
<dbReference type="AlphaFoldDB" id="A0AAX4K1P1"/>
<dbReference type="PANTHER" id="PTHR45588">
    <property type="entry name" value="TPR DOMAIN-CONTAINING PROTEIN"/>
    <property type="match status" value="1"/>
</dbReference>
<dbReference type="InterPro" id="IPR011990">
    <property type="entry name" value="TPR-like_helical_dom_sf"/>
</dbReference>
<dbReference type="PANTHER" id="PTHR45588:SF1">
    <property type="entry name" value="WW DOMAIN-CONTAINING PROTEIN"/>
    <property type="match status" value="1"/>
</dbReference>
<protein>
    <recommendedName>
        <fullName evidence="3">TPR domain-containing protein</fullName>
    </recommendedName>
</protein>
<evidence type="ECO:0000313" key="1">
    <source>
        <dbReference type="EMBL" id="WWC91487.1"/>
    </source>
</evidence>
<dbReference type="SUPFAM" id="SSF48452">
    <property type="entry name" value="TPR-like"/>
    <property type="match status" value="2"/>
</dbReference>
<dbReference type="GeneID" id="91097102"/>
<proteinExistence type="predicted"/>
<dbReference type="EMBL" id="CP144106">
    <property type="protein sequence ID" value="WWC91487.1"/>
    <property type="molecule type" value="Genomic_DNA"/>
</dbReference>
<name>A0AAX4K1P1_9TREE</name>
<accession>A0AAX4K1P1</accession>
<evidence type="ECO:0000313" key="2">
    <source>
        <dbReference type="Proteomes" id="UP001355207"/>
    </source>
</evidence>
<dbReference type="Gene3D" id="1.25.40.10">
    <property type="entry name" value="Tetratricopeptide repeat domain"/>
    <property type="match status" value="1"/>
</dbReference>
<evidence type="ECO:0008006" key="3">
    <source>
        <dbReference type="Google" id="ProtNLM"/>
    </source>
</evidence>
<sequence>MLDIPQPINPSDDYYDLGEYSRPISTSNSATQVWFDRGLNWCYAFNHVEGIKCFQQAIAHDPTCAIAHWGVAYAAGPNYNKAWGIFDKKDLATSMKICHNSAIKAEQLLAITKTTQAEQMLIKAMRQRFPVDHIVEDYDKINIAYDDAMQKAYQALPEDLDVMTLYVDAKMMIAQRKMFDIQTGLPIESSPVYDIQRLFKLGMQHPDVESHPGLLHFSIHFWEMSASPAIALPGADCLRGLVPDGGHLHHMPSHLDVLVGDYRRAAASNAAAVKADNRYLAREGAKNMYSFYRGHNYHSLIYAAMLGGQSKIALRALDPMESSLTDEVLRVESPPLADWLEFFHSVRVHVYVRFGMWDEIKALPLPEDQELYCTTTVMIHYGKGIAYAATGHIPEAEEQRRLYHLAAERVPDSRRDYPNRIVDILEVATAMLDGEIEYRKGNFEMAFKRLRDAIRLDDGLRYTEPWGWMVPTRHAYAALSLEQGHVEEAAKAYAEDLGLNPELSRAHQHPNTVWALHGYHECLKLLGRDAEAIQIKQRLDVALCVADIEITSSCFCRLGNQDGVNEQSDGETCCR</sequence>
<keyword evidence="2" id="KW-1185">Reference proteome</keyword>
<reference evidence="1 2" key="1">
    <citation type="submission" date="2024-01" db="EMBL/GenBank/DDBJ databases">
        <title>Comparative genomics of Cryptococcus and Kwoniella reveals pathogenesis evolution and contrasting modes of karyotype evolution via chromosome fusion or intercentromeric recombination.</title>
        <authorList>
            <person name="Coelho M.A."/>
            <person name="David-Palma M."/>
            <person name="Shea T."/>
            <person name="Bowers K."/>
            <person name="McGinley-Smith S."/>
            <person name="Mohammad A.W."/>
            <person name="Gnirke A."/>
            <person name="Yurkov A.M."/>
            <person name="Nowrousian M."/>
            <person name="Sun S."/>
            <person name="Cuomo C.A."/>
            <person name="Heitman J."/>
        </authorList>
    </citation>
    <scope>NUCLEOTIDE SEQUENCE [LARGE SCALE GENOMIC DNA]</scope>
    <source>
        <strain evidence="1 2">CBS 6074</strain>
    </source>
</reference>
<dbReference type="Proteomes" id="UP001355207">
    <property type="component" value="Chromosome 9"/>
</dbReference>
<dbReference type="RefSeq" id="XP_066078249.1">
    <property type="nucleotide sequence ID" value="XM_066222152.1"/>
</dbReference>
<organism evidence="1 2">
    <name type="scientific">Kwoniella dendrophila CBS 6074</name>
    <dbReference type="NCBI Taxonomy" id="1295534"/>
    <lineage>
        <taxon>Eukaryota</taxon>
        <taxon>Fungi</taxon>
        <taxon>Dikarya</taxon>
        <taxon>Basidiomycota</taxon>
        <taxon>Agaricomycotina</taxon>
        <taxon>Tremellomycetes</taxon>
        <taxon>Tremellales</taxon>
        <taxon>Cryptococcaceae</taxon>
        <taxon>Kwoniella</taxon>
    </lineage>
</organism>